<evidence type="ECO:0000313" key="2">
    <source>
        <dbReference type="Proteomes" id="UP001497516"/>
    </source>
</evidence>
<keyword evidence="2" id="KW-1185">Reference proteome</keyword>
<dbReference type="SUPFAM" id="SSF48113">
    <property type="entry name" value="Heme-dependent peroxidases"/>
    <property type="match status" value="1"/>
</dbReference>
<dbReference type="GO" id="GO:0020037">
    <property type="term" value="F:heme binding"/>
    <property type="evidence" value="ECO:0007669"/>
    <property type="project" value="InterPro"/>
</dbReference>
<sequence>MESPNIRPLTVRNMKMSRLDSLTASQADFDAIMPSPRANGTMLIDLFAQYNLSGSHSIVKDRCFAIQFRLFARYDGGS</sequence>
<reference evidence="1 2" key="1">
    <citation type="submission" date="2024-04" db="EMBL/GenBank/DDBJ databases">
        <authorList>
            <person name="Fracassetti M."/>
        </authorList>
    </citation>
    <scope>NUCLEOTIDE SEQUENCE [LARGE SCALE GENOMIC DNA]</scope>
</reference>
<accession>A0AAV2GNL3</accession>
<evidence type="ECO:0000313" key="1">
    <source>
        <dbReference type="EMBL" id="CAL1412401.1"/>
    </source>
</evidence>
<dbReference type="GO" id="GO:0006979">
    <property type="term" value="P:response to oxidative stress"/>
    <property type="evidence" value="ECO:0007669"/>
    <property type="project" value="InterPro"/>
</dbReference>
<protein>
    <submittedName>
        <fullName evidence="1">Uncharacterized protein</fullName>
    </submittedName>
</protein>
<dbReference type="InterPro" id="IPR010255">
    <property type="entry name" value="Haem_peroxidase_sf"/>
</dbReference>
<name>A0AAV2GNL3_9ROSI</name>
<dbReference type="EMBL" id="OZ034822">
    <property type="protein sequence ID" value="CAL1412401.1"/>
    <property type="molecule type" value="Genomic_DNA"/>
</dbReference>
<dbReference type="Proteomes" id="UP001497516">
    <property type="component" value="Chromosome 9"/>
</dbReference>
<proteinExistence type="predicted"/>
<dbReference type="GO" id="GO:0004601">
    <property type="term" value="F:peroxidase activity"/>
    <property type="evidence" value="ECO:0007669"/>
    <property type="project" value="InterPro"/>
</dbReference>
<organism evidence="1 2">
    <name type="scientific">Linum trigynum</name>
    <dbReference type="NCBI Taxonomy" id="586398"/>
    <lineage>
        <taxon>Eukaryota</taxon>
        <taxon>Viridiplantae</taxon>
        <taxon>Streptophyta</taxon>
        <taxon>Embryophyta</taxon>
        <taxon>Tracheophyta</taxon>
        <taxon>Spermatophyta</taxon>
        <taxon>Magnoliopsida</taxon>
        <taxon>eudicotyledons</taxon>
        <taxon>Gunneridae</taxon>
        <taxon>Pentapetalae</taxon>
        <taxon>rosids</taxon>
        <taxon>fabids</taxon>
        <taxon>Malpighiales</taxon>
        <taxon>Linaceae</taxon>
        <taxon>Linum</taxon>
    </lineage>
</organism>
<gene>
    <name evidence="1" type="ORF">LTRI10_LOCUS51700</name>
</gene>
<dbReference type="AlphaFoldDB" id="A0AAV2GNL3"/>